<evidence type="ECO:0000259" key="7">
    <source>
        <dbReference type="Pfam" id="PF06814"/>
    </source>
</evidence>
<keyword evidence="5 6" id="KW-0472">Membrane</keyword>
<evidence type="ECO:0000256" key="2">
    <source>
        <dbReference type="ARBA" id="ARBA00022692"/>
    </source>
</evidence>
<evidence type="ECO:0000256" key="3">
    <source>
        <dbReference type="ARBA" id="ARBA00022729"/>
    </source>
</evidence>
<keyword evidence="4 6" id="KW-1133">Transmembrane helix</keyword>
<dbReference type="PANTHER" id="PTHR21229:SF2">
    <property type="entry name" value="RE59932P"/>
    <property type="match status" value="1"/>
</dbReference>
<proteinExistence type="predicted"/>
<feature type="transmembrane region" description="Helical" evidence="6">
    <location>
        <begin position="107"/>
        <end position="129"/>
    </location>
</feature>
<evidence type="ECO:0000256" key="4">
    <source>
        <dbReference type="ARBA" id="ARBA00022989"/>
    </source>
</evidence>
<evidence type="ECO:0000256" key="5">
    <source>
        <dbReference type="ARBA" id="ARBA00023136"/>
    </source>
</evidence>
<sequence>MIEVAEFGFLPGGRLTIELTQLNWETESSGTAAFYIHEVNDGASRVELLPSSIEKWERVIEVKPGEQGLWQVLFISCKPSTVSFKLSITQVNPNENYLSAGDIPLPYVYALSSFAYLIAAVYWISLLIFRKNASIFRAHWLMFVLVKYRSMRIGIVSSNWKIGFYVFSSIKGILSLLIIVLLASGWMFIKPFLSSREKKIISVIIPLQVLANVASAIRSESALGSSDWSFWNMLLPLIDLVSCGIILWTILQTRKHLASGASVDGKVVQILQASLPFQYVHWFGESVNEIATFLFYLFIGYKFRPYPNNPYVQVPEEEEDMLPITATR</sequence>
<keyword evidence="3" id="KW-0732">Signal</keyword>
<reference evidence="8 9" key="1">
    <citation type="submission" date="2024-04" db="EMBL/GenBank/DDBJ databases">
        <title>genome sequences of Mucor flavus KT1a and Helicostylum pulchrum KT1b strains isolated from the surface of a dry-aged beef.</title>
        <authorList>
            <person name="Toyotome T."/>
            <person name="Hosono M."/>
            <person name="Torimaru M."/>
            <person name="Fukuda K."/>
            <person name="Mikami N."/>
        </authorList>
    </citation>
    <scope>NUCLEOTIDE SEQUENCE [LARGE SCALE GENOMIC DNA]</scope>
    <source>
        <strain evidence="8 9">KT1a</strain>
    </source>
</reference>
<dbReference type="InterPro" id="IPR053937">
    <property type="entry name" value="GOST_TM"/>
</dbReference>
<feature type="domain" description="GOST seven transmembrane" evidence="7">
    <location>
        <begin position="104"/>
        <end position="258"/>
    </location>
</feature>
<evidence type="ECO:0000313" key="9">
    <source>
        <dbReference type="Proteomes" id="UP001473302"/>
    </source>
</evidence>
<keyword evidence="9" id="KW-1185">Reference proteome</keyword>
<comment type="subcellular location">
    <subcellularLocation>
        <location evidence="1">Membrane</location>
        <topology evidence="1">Multi-pass membrane protein</topology>
    </subcellularLocation>
</comment>
<feature type="transmembrane region" description="Helical" evidence="6">
    <location>
        <begin position="229"/>
        <end position="251"/>
    </location>
</feature>
<protein>
    <recommendedName>
        <fullName evidence="7">GOST seven transmembrane domain-containing protein</fullName>
    </recommendedName>
</protein>
<comment type="caution">
    <text evidence="8">The sequence shown here is derived from an EMBL/GenBank/DDBJ whole genome shotgun (WGS) entry which is preliminary data.</text>
</comment>
<dbReference type="PANTHER" id="PTHR21229">
    <property type="entry name" value="LUNG SEVEN TRANSMEMBRANE RECEPTOR"/>
    <property type="match status" value="1"/>
</dbReference>
<name>A0ABP9Z7Z8_9FUNG</name>
<accession>A0ABP9Z7Z8</accession>
<gene>
    <name evidence="8" type="ORF">MFLAVUS_008693</name>
</gene>
<keyword evidence="2 6" id="KW-0812">Transmembrane</keyword>
<evidence type="ECO:0000256" key="1">
    <source>
        <dbReference type="ARBA" id="ARBA00004141"/>
    </source>
</evidence>
<dbReference type="Pfam" id="PF06814">
    <property type="entry name" value="GOST_TM"/>
    <property type="match status" value="1"/>
</dbReference>
<feature type="transmembrane region" description="Helical" evidence="6">
    <location>
        <begin position="173"/>
        <end position="193"/>
    </location>
</feature>
<dbReference type="EMBL" id="BAABUK010000024">
    <property type="protein sequence ID" value="GAA5815187.1"/>
    <property type="molecule type" value="Genomic_DNA"/>
</dbReference>
<dbReference type="Proteomes" id="UP001473302">
    <property type="component" value="Unassembled WGS sequence"/>
</dbReference>
<dbReference type="InterPro" id="IPR009637">
    <property type="entry name" value="GPR107/GPR108-like"/>
</dbReference>
<evidence type="ECO:0000313" key="8">
    <source>
        <dbReference type="EMBL" id="GAA5815187.1"/>
    </source>
</evidence>
<organism evidence="8 9">
    <name type="scientific">Mucor flavus</name>
    <dbReference type="NCBI Taxonomy" id="439312"/>
    <lineage>
        <taxon>Eukaryota</taxon>
        <taxon>Fungi</taxon>
        <taxon>Fungi incertae sedis</taxon>
        <taxon>Mucoromycota</taxon>
        <taxon>Mucoromycotina</taxon>
        <taxon>Mucoromycetes</taxon>
        <taxon>Mucorales</taxon>
        <taxon>Mucorineae</taxon>
        <taxon>Mucoraceae</taxon>
        <taxon>Mucor</taxon>
    </lineage>
</organism>
<evidence type="ECO:0000256" key="6">
    <source>
        <dbReference type="SAM" id="Phobius"/>
    </source>
</evidence>